<dbReference type="OrthoDB" id="5798700at2759"/>
<dbReference type="EMBL" id="UYRR01030978">
    <property type="protein sequence ID" value="VDK42099.1"/>
    <property type="molecule type" value="Genomic_DNA"/>
</dbReference>
<dbReference type="Proteomes" id="UP000267096">
    <property type="component" value="Unassembled WGS sequence"/>
</dbReference>
<protein>
    <submittedName>
        <fullName evidence="1 3">Uncharacterized protein</fullName>
    </submittedName>
</protein>
<evidence type="ECO:0000313" key="3">
    <source>
        <dbReference type="WBParaSite" id="ASIM_0001022401-mRNA-1"/>
    </source>
</evidence>
<keyword evidence="2" id="KW-1185">Reference proteome</keyword>
<accession>A0A0M3JR86</accession>
<dbReference type="WBParaSite" id="ASIM_0001022401-mRNA-1">
    <property type="protein sequence ID" value="ASIM_0001022401-mRNA-1"/>
    <property type="gene ID" value="ASIM_0001022401"/>
</dbReference>
<reference evidence="3" key="1">
    <citation type="submission" date="2017-02" db="UniProtKB">
        <authorList>
            <consortium name="WormBaseParasite"/>
        </authorList>
    </citation>
    <scope>IDENTIFICATION</scope>
</reference>
<name>A0A0M3JR86_ANISI</name>
<organism evidence="3">
    <name type="scientific">Anisakis simplex</name>
    <name type="common">Herring worm</name>
    <dbReference type="NCBI Taxonomy" id="6269"/>
    <lineage>
        <taxon>Eukaryota</taxon>
        <taxon>Metazoa</taxon>
        <taxon>Ecdysozoa</taxon>
        <taxon>Nematoda</taxon>
        <taxon>Chromadorea</taxon>
        <taxon>Rhabditida</taxon>
        <taxon>Spirurina</taxon>
        <taxon>Ascaridomorpha</taxon>
        <taxon>Ascaridoidea</taxon>
        <taxon>Anisakidae</taxon>
        <taxon>Anisakis</taxon>
        <taxon>Anisakis simplex complex</taxon>
    </lineage>
</organism>
<sequence length="183" mass="20177">MIHPINIPADLLAPNSTSRPETFAVKRSRHSVSYTADGRRLVDGILATPSSPVNLWGELFVRSAVDRFNIEHKPRPNHKNSPITQNSIPKCQSVGDAFNEHGNVTVSNKSQSLDNISQVQPNIENGFCDDNLVYTELCSCSMPFTPCCSDRDLEIQIETDTQLDDMPDGIGKRLVITVNGDVV</sequence>
<reference evidence="1 2" key="2">
    <citation type="submission" date="2018-11" db="EMBL/GenBank/DDBJ databases">
        <authorList>
            <consortium name="Pathogen Informatics"/>
        </authorList>
    </citation>
    <scope>NUCLEOTIDE SEQUENCE [LARGE SCALE GENOMIC DNA]</scope>
</reference>
<proteinExistence type="predicted"/>
<dbReference type="AlphaFoldDB" id="A0A0M3JR86"/>
<gene>
    <name evidence="1" type="ORF">ASIM_LOCUS9955</name>
</gene>
<evidence type="ECO:0000313" key="2">
    <source>
        <dbReference type="Proteomes" id="UP000267096"/>
    </source>
</evidence>
<evidence type="ECO:0000313" key="1">
    <source>
        <dbReference type="EMBL" id="VDK42099.1"/>
    </source>
</evidence>